<gene>
    <name evidence="1" type="ORF">DPX16_7172</name>
</gene>
<name>A0A3N0XKH8_ANAGA</name>
<sequence length="89" mass="10457">MQSDEWREQNTKDHVTVNNNQDKMYWQRFGAGCQRAQNIFSIQSRTAYKFLEVNPSKLSEAERIEQYKSIMKKLNQINPEGSTRAAITE</sequence>
<accession>A0A3N0XKH8</accession>
<proteinExistence type="predicted"/>
<evidence type="ECO:0000313" key="2">
    <source>
        <dbReference type="Proteomes" id="UP000281406"/>
    </source>
</evidence>
<comment type="caution">
    <text evidence="1">The sequence shown here is derived from an EMBL/GenBank/DDBJ whole genome shotgun (WGS) entry which is preliminary data.</text>
</comment>
<protein>
    <submittedName>
        <fullName evidence="1">Uncharacterized protein</fullName>
    </submittedName>
</protein>
<dbReference type="Proteomes" id="UP000281406">
    <property type="component" value="Unassembled WGS sequence"/>
</dbReference>
<evidence type="ECO:0000313" key="1">
    <source>
        <dbReference type="EMBL" id="ROI49017.1"/>
    </source>
</evidence>
<keyword evidence="2" id="KW-1185">Reference proteome</keyword>
<dbReference type="EMBL" id="RJVU01071318">
    <property type="protein sequence ID" value="ROI49017.1"/>
    <property type="molecule type" value="Genomic_DNA"/>
</dbReference>
<reference evidence="1 2" key="1">
    <citation type="submission" date="2018-10" db="EMBL/GenBank/DDBJ databases">
        <title>Genome assembly for a Yunnan-Guizhou Plateau 3E fish, Anabarilius grahami (Regan), and its evolutionary and genetic applications.</title>
        <authorList>
            <person name="Jiang W."/>
        </authorList>
    </citation>
    <scope>NUCLEOTIDE SEQUENCE [LARGE SCALE GENOMIC DNA]</scope>
    <source>
        <strain evidence="1">AG-KIZ</strain>
        <tissue evidence="1">Muscle</tissue>
    </source>
</reference>
<organism evidence="1 2">
    <name type="scientific">Anabarilius grahami</name>
    <name type="common">Kanglang fish</name>
    <name type="synonym">Barilius grahami</name>
    <dbReference type="NCBI Taxonomy" id="495550"/>
    <lineage>
        <taxon>Eukaryota</taxon>
        <taxon>Metazoa</taxon>
        <taxon>Chordata</taxon>
        <taxon>Craniata</taxon>
        <taxon>Vertebrata</taxon>
        <taxon>Euteleostomi</taxon>
        <taxon>Actinopterygii</taxon>
        <taxon>Neopterygii</taxon>
        <taxon>Teleostei</taxon>
        <taxon>Ostariophysi</taxon>
        <taxon>Cypriniformes</taxon>
        <taxon>Xenocyprididae</taxon>
        <taxon>Xenocypridinae</taxon>
        <taxon>Xenocypridinae incertae sedis</taxon>
        <taxon>Anabarilius</taxon>
    </lineage>
</organism>
<dbReference type="AlphaFoldDB" id="A0A3N0XKH8"/>